<keyword evidence="1" id="KW-0560">Oxidoreductase</keyword>
<evidence type="ECO:0000256" key="1">
    <source>
        <dbReference type="ARBA" id="ARBA00023002"/>
    </source>
</evidence>
<dbReference type="RefSeq" id="WP_203999374.1">
    <property type="nucleotide sequence ID" value="NZ_BOPG01000037.1"/>
</dbReference>
<dbReference type="SUPFAM" id="SSF51679">
    <property type="entry name" value="Bacterial luciferase-like"/>
    <property type="match status" value="1"/>
</dbReference>
<dbReference type="PANTHER" id="PTHR43244">
    <property type="match status" value="1"/>
</dbReference>
<dbReference type="Gene3D" id="3.20.20.30">
    <property type="entry name" value="Luciferase-like domain"/>
    <property type="match status" value="1"/>
</dbReference>
<dbReference type="Pfam" id="PF00296">
    <property type="entry name" value="Bac_luciferase"/>
    <property type="match status" value="1"/>
</dbReference>
<dbReference type="InterPro" id="IPR011251">
    <property type="entry name" value="Luciferase-like_dom"/>
</dbReference>
<accession>A0A8J3Z8S9</accession>
<dbReference type="PANTHER" id="PTHR43244:SF1">
    <property type="entry name" value="5,10-METHYLENETETRAHYDROMETHANOPTERIN REDUCTASE"/>
    <property type="match status" value="1"/>
</dbReference>
<dbReference type="AlphaFoldDB" id="A0A8J3Z8S9"/>
<evidence type="ECO:0000313" key="4">
    <source>
        <dbReference type="Proteomes" id="UP000612585"/>
    </source>
</evidence>
<reference evidence="3" key="1">
    <citation type="submission" date="2021-01" db="EMBL/GenBank/DDBJ databases">
        <title>Whole genome shotgun sequence of Virgisporangium aurantiacum NBRC 16421.</title>
        <authorList>
            <person name="Komaki H."/>
            <person name="Tamura T."/>
        </authorList>
    </citation>
    <scope>NUCLEOTIDE SEQUENCE</scope>
    <source>
        <strain evidence="3">NBRC 16421</strain>
    </source>
</reference>
<protein>
    <recommendedName>
        <fullName evidence="2">Luciferase-like domain-containing protein</fullName>
    </recommendedName>
</protein>
<keyword evidence="4" id="KW-1185">Reference proteome</keyword>
<feature type="domain" description="Luciferase-like" evidence="2">
    <location>
        <begin position="17"/>
        <end position="293"/>
    </location>
</feature>
<dbReference type="Proteomes" id="UP000612585">
    <property type="component" value="Unassembled WGS sequence"/>
</dbReference>
<proteinExistence type="predicted"/>
<gene>
    <name evidence="3" type="ORF">Vau01_060080</name>
</gene>
<organism evidence="3 4">
    <name type="scientific">Virgisporangium aurantiacum</name>
    <dbReference type="NCBI Taxonomy" id="175570"/>
    <lineage>
        <taxon>Bacteria</taxon>
        <taxon>Bacillati</taxon>
        <taxon>Actinomycetota</taxon>
        <taxon>Actinomycetes</taxon>
        <taxon>Micromonosporales</taxon>
        <taxon>Micromonosporaceae</taxon>
        <taxon>Virgisporangium</taxon>
    </lineage>
</organism>
<evidence type="ECO:0000313" key="3">
    <source>
        <dbReference type="EMBL" id="GIJ58492.1"/>
    </source>
</evidence>
<evidence type="ECO:0000259" key="2">
    <source>
        <dbReference type="Pfam" id="PF00296"/>
    </source>
</evidence>
<comment type="caution">
    <text evidence="3">The sequence shown here is derived from an EMBL/GenBank/DDBJ whole genome shotgun (WGS) entry which is preliminary data.</text>
</comment>
<dbReference type="InterPro" id="IPR036661">
    <property type="entry name" value="Luciferase-like_sf"/>
</dbReference>
<dbReference type="EMBL" id="BOPG01000037">
    <property type="protein sequence ID" value="GIJ58492.1"/>
    <property type="molecule type" value="Genomic_DNA"/>
</dbReference>
<sequence>MAGKQRPAAVLFPRQAEHAEFLVPFARAAVAGGARRLWTGQSLVAESHQAFAYLAGAGIRLPVGLGVTLMPLRHPYEAAVQARSLALLTGHPVVAGFGAATPGLVAGLRGSPYRRPAAAAAGYASTVRRLLDGAAVAHECEACACAATLPSVAHPLVEVGLGVLRPAMARAAGAVADVAVTWMTPPEYVRDVLNPALAAGAVGRRRPPRTATVVHAAIARPGRDPRRLALAGARRHLGAPHYTDMLRRAGIPADPADPEAGAAALVDAGVYAYGTATDVAKQVRAYRDAGVDEVVLNPAGVALTEGGDAAVADLSELLAAIGDDDA</sequence>
<dbReference type="InterPro" id="IPR050564">
    <property type="entry name" value="F420-G6PD/mer"/>
</dbReference>
<name>A0A8J3Z8S9_9ACTN</name>
<dbReference type="GO" id="GO:0016705">
    <property type="term" value="F:oxidoreductase activity, acting on paired donors, with incorporation or reduction of molecular oxygen"/>
    <property type="evidence" value="ECO:0007669"/>
    <property type="project" value="InterPro"/>
</dbReference>